<evidence type="ECO:0000256" key="4">
    <source>
        <dbReference type="PROSITE-ProRule" id="PRU00800"/>
    </source>
</evidence>
<dbReference type="GO" id="GO:0006281">
    <property type="term" value="P:DNA repair"/>
    <property type="evidence" value="ECO:0007669"/>
    <property type="project" value="TreeGrafter"/>
</dbReference>
<evidence type="ECO:0000313" key="9">
    <source>
        <dbReference type="EMBL" id="KAF2904988.1"/>
    </source>
</evidence>
<feature type="region of interest" description="Disordered" evidence="5">
    <location>
        <begin position="29"/>
        <end position="52"/>
    </location>
</feature>
<evidence type="ECO:0000259" key="7">
    <source>
        <dbReference type="PROSITE" id="PS51194"/>
    </source>
</evidence>
<dbReference type="SMART" id="SM00490">
    <property type="entry name" value="HELICc"/>
    <property type="match status" value="1"/>
</dbReference>
<evidence type="ECO:0000259" key="8">
    <source>
        <dbReference type="PROSITE" id="PS51467"/>
    </source>
</evidence>
<feature type="domain" description="Helicase ATP-binding" evidence="6">
    <location>
        <begin position="210"/>
        <end position="366"/>
    </location>
</feature>
<dbReference type="OrthoDB" id="2801544at2759"/>
<dbReference type="SUPFAM" id="SSF52540">
    <property type="entry name" value="P-loop containing nucleoside triphosphate hydrolases"/>
    <property type="match status" value="2"/>
</dbReference>
<evidence type="ECO:0000256" key="3">
    <source>
        <dbReference type="ARBA" id="ARBA00023242"/>
    </source>
</evidence>
<dbReference type="InterPro" id="IPR001650">
    <property type="entry name" value="Helicase_C-like"/>
</dbReference>
<evidence type="ECO:0000256" key="1">
    <source>
        <dbReference type="ARBA" id="ARBA00004123"/>
    </source>
</evidence>
<dbReference type="AlphaFoldDB" id="A0A8K0DF37"/>
<sequence>MQCTAQEIEEKRRQAQEKLMKKNLISNINQSSSNLQRHGSDSSLSNSSSNLLNNTSNSPASFKSFTLKSDGPKSPLKFLKTNHSKPYEKPKQTSVFGKNSIVTGTCALVSEDRFTVELSGYSAPAIELFKTISSKIYNPKTRLWNFHLSDYELLQNKFSLLQPDVVVGKLPMFVLNCCRMPKPNYAAIDLSSIDGELLNALMPFQEEGVCFGIDKNGRCLIADDMGLGKTFQALAIANYYKSDWPLLIATTASMKNVWEETIHRYMPSISVMDTQYMVSGKDYIGDAKVLIVSHDMMSRSLDKLLERHFGVFIVDESHTLKNFKAKCTKAATELGKQANRVILLSGTPALSRPSELYSQLAIIDERFFGNFFEYSKRYCDAKQTHFGWDSNGKSNLPELEVILAKKFMIRRTKEDVLKSLPNKEQEIVTLDVNLDQFNEADRKSLNALANNYNRKKKGGEKHAALLTFFAETAKIKIPSVCSYILQTLESTNKFIVFSHHQIMLDAIEQVLVKKKKKFIRIDGNTTSDQRKFFVDKFQYDDNYVCAILSITAANAGITLTAAKLVLFAELHWNPSILSQAESRAHRIGQEGKVIVKYLLAPGTADDSIWPLLQNKQKILKEAGLLKDSFDNVAVTNQDLNDKKTIAECLHSDKTVVNTLDITTYFKSAIKNGNTEKDCGNKENYKNINDSMNGSIANISSAEMDFFNDELDDVLSNIEVNV</sequence>
<comment type="similarity">
    <text evidence="4">Belongs to the SNF2/RAD54 helicase family. SMARCAL1 subfamily.</text>
</comment>
<organism evidence="9 10">
    <name type="scientific">Ignelater luminosus</name>
    <name type="common">Cucubano</name>
    <name type="synonym">Pyrophorus luminosus</name>
    <dbReference type="NCBI Taxonomy" id="2038154"/>
    <lineage>
        <taxon>Eukaryota</taxon>
        <taxon>Metazoa</taxon>
        <taxon>Ecdysozoa</taxon>
        <taxon>Arthropoda</taxon>
        <taxon>Hexapoda</taxon>
        <taxon>Insecta</taxon>
        <taxon>Pterygota</taxon>
        <taxon>Neoptera</taxon>
        <taxon>Endopterygota</taxon>
        <taxon>Coleoptera</taxon>
        <taxon>Polyphaga</taxon>
        <taxon>Elateriformia</taxon>
        <taxon>Elateroidea</taxon>
        <taxon>Elateridae</taxon>
        <taxon>Agrypninae</taxon>
        <taxon>Pyrophorini</taxon>
        <taxon>Ignelater</taxon>
    </lineage>
</organism>
<dbReference type="Gene3D" id="3.40.50.300">
    <property type="entry name" value="P-loop containing nucleotide triphosphate hydrolases"/>
    <property type="match status" value="1"/>
</dbReference>
<evidence type="ECO:0000313" key="10">
    <source>
        <dbReference type="Proteomes" id="UP000801492"/>
    </source>
</evidence>
<proteinExistence type="inferred from homology"/>
<dbReference type="CDD" id="cd18010">
    <property type="entry name" value="DEXHc_HARP_SMARCAL1"/>
    <property type="match status" value="1"/>
</dbReference>
<evidence type="ECO:0000256" key="2">
    <source>
        <dbReference type="ARBA" id="ARBA00022801"/>
    </source>
</evidence>
<dbReference type="GO" id="GO:0016787">
    <property type="term" value="F:hydrolase activity"/>
    <property type="evidence" value="ECO:0007669"/>
    <property type="project" value="UniProtKB-KW"/>
</dbReference>
<dbReference type="PROSITE" id="PS51467">
    <property type="entry name" value="HARP"/>
    <property type="match status" value="1"/>
</dbReference>
<dbReference type="GO" id="GO:0005524">
    <property type="term" value="F:ATP binding"/>
    <property type="evidence" value="ECO:0007669"/>
    <property type="project" value="InterPro"/>
</dbReference>
<dbReference type="InterPro" id="IPR014001">
    <property type="entry name" value="Helicase_ATP-bd"/>
</dbReference>
<dbReference type="InterPro" id="IPR010003">
    <property type="entry name" value="HARP_dom"/>
</dbReference>
<dbReference type="InterPro" id="IPR049730">
    <property type="entry name" value="SNF2/RAD54-like_C"/>
</dbReference>
<dbReference type="InterPro" id="IPR000330">
    <property type="entry name" value="SNF2_N"/>
</dbReference>
<dbReference type="PANTHER" id="PTHR45766:SF6">
    <property type="entry name" value="SWI_SNF-RELATED MATRIX-ASSOCIATED ACTIN-DEPENDENT REGULATOR OF CHROMATIN SUBFAMILY A-LIKE PROTEIN 1"/>
    <property type="match status" value="1"/>
</dbReference>
<name>A0A8K0DF37_IGNLU</name>
<dbReference type="SMART" id="SM00487">
    <property type="entry name" value="DEXDc"/>
    <property type="match status" value="1"/>
</dbReference>
<accession>A0A8K0DF37</accession>
<dbReference type="InterPro" id="IPR027417">
    <property type="entry name" value="P-loop_NTPase"/>
</dbReference>
<dbReference type="PROSITE" id="PS51194">
    <property type="entry name" value="HELICASE_CTER"/>
    <property type="match status" value="1"/>
</dbReference>
<dbReference type="Pfam" id="PF00271">
    <property type="entry name" value="Helicase_C"/>
    <property type="match status" value="1"/>
</dbReference>
<dbReference type="EMBL" id="VTPC01000628">
    <property type="protein sequence ID" value="KAF2904988.1"/>
    <property type="molecule type" value="Genomic_DNA"/>
</dbReference>
<comment type="subcellular location">
    <subcellularLocation>
        <location evidence="1">Nucleus</location>
    </subcellularLocation>
</comment>
<dbReference type="Pfam" id="PF00176">
    <property type="entry name" value="SNF2-rel_dom"/>
    <property type="match status" value="1"/>
</dbReference>
<dbReference type="GO" id="GO:0031297">
    <property type="term" value="P:replication fork processing"/>
    <property type="evidence" value="ECO:0007669"/>
    <property type="project" value="TreeGrafter"/>
</dbReference>
<evidence type="ECO:0008006" key="11">
    <source>
        <dbReference type="Google" id="ProtNLM"/>
    </source>
</evidence>
<reference evidence="9" key="1">
    <citation type="submission" date="2019-08" db="EMBL/GenBank/DDBJ databases">
        <title>The genome of the North American firefly Photinus pyralis.</title>
        <authorList>
            <consortium name="Photinus pyralis genome working group"/>
            <person name="Fallon T.R."/>
            <person name="Sander Lower S.E."/>
            <person name="Weng J.-K."/>
        </authorList>
    </citation>
    <scope>NUCLEOTIDE SEQUENCE</scope>
    <source>
        <strain evidence="9">TRF0915ILg1</strain>
        <tissue evidence="9">Whole body</tissue>
    </source>
</reference>
<keyword evidence="2" id="KW-0378">Hydrolase</keyword>
<comment type="caution">
    <text evidence="9">The sequence shown here is derived from an EMBL/GenBank/DDBJ whole genome shotgun (WGS) entry which is preliminary data.</text>
</comment>
<dbReference type="Gene3D" id="3.40.50.10810">
    <property type="entry name" value="Tandem AAA-ATPase domain"/>
    <property type="match status" value="1"/>
</dbReference>
<dbReference type="Pfam" id="PF07443">
    <property type="entry name" value="HARP"/>
    <property type="match status" value="1"/>
</dbReference>
<evidence type="ECO:0000259" key="6">
    <source>
        <dbReference type="PROSITE" id="PS51192"/>
    </source>
</evidence>
<protein>
    <recommendedName>
        <fullName evidence="11">SWI/SNF-related matrix-associated actin-dependent regulator of chromatin subfamily A-like protein 1</fullName>
    </recommendedName>
</protein>
<dbReference type="GO" id="GO:0043596">
    <property type="term" value="C:nuclear replication fork"/>
    <property type="evidence" value="ECO:0007669"/>
    <property type="project" value="TreeGrafter"/>
</dbReference>
<feature type="domain" description="HARP" evidence="8">
    <location>
        <begin position="98"/>
        <end position="171"/>
    </location>
</feature>
<dbReference type="CDD" id="cd18793">
    <property type="entry name" value="SF2_C_SNF"/>
    <property type="match status" value="1"/>
</dbReference>
<dbReference type="InterPro" id="IPR038718">
    <property type="entry name" value="SNF2-like_sf"/>
</dbReference>
<dbReference type="PROSITE" id="PS51192">
    <property type="entry name" value="HELICASE_ATP_BIND_1"/>
    <property type="match status" value="1"/>
</dbReference>
<dbReference type="PANTHER" id="PTHR45766">
    <property type="entry name" value="DNA ANNEALING HELICASE AND ENDONUCLEASE ZRANB3 FAMILY MEMBER"/>
    <property type="match status" value="1"/>
</dbReference>
<gene>
    <name evidence="9" type="ORF">ILUMI_01190</name>
</gene>
<feature type="domain" description="Helicase C-terminal" evidence="7">
    <location>
        <begin position="483"/>
        <end position="640"/>
    </location>
</feature>
<evidence type="ECO:0000256" key="5">
    <source>
        <dbReference type="SAM" id="MobiDB-lite"/>
    </source>
</evidence>
<keyword evidence="10" id="KW-1185">Reference proteome</keyword>
<dbReference type="Proteomes" id="UP000801492">
    <property type="component" value="Unassembled WGS sequence"/>
</dbReference>
<keyword evidence="3" id="KW-0539">Nucleus</keyword>